<feature type="domain" description="FAD/NAD(P)-binding" evidence="6">
    <location>
        <begin position="4"/>
        <end position="294"/>
    </location>
</feature>
<evidence type="ECO:0000256" key="1">
    <source>
        <dbReference type="ARBA" id="ARBA00001974"/>
    </source>
</evidence>
<dbReference type="GO" id="GO:0019646">
    <property type="term" value="P:aerobic electron transport chain"/>
    <property type="evidence" value="ECO:0007669"/>
    <property type="project" value="TreeGrafter"/>
</dbReference>
<evidence type="ECO:0000256" key="2">
    <source>
        <dbReference type="ARBA" id="ARBA00005272"/>
    </source>
</evidence>
<dbReference type="SUPFAM" id="SSF51905">
    <property type="entry name" value="FAD/NAD(P)-binding domain"/>
    <property type="match status" value="2"/>
</dbReference>
<evidence type="ECO:0000313" key="8">
    <source>
        <dbReference type="Proteomes" id="UP000460949"/>
    </source>
</evidence>
<gene>
    <name evidence="7" type="ORF">GLW04_17765</name>
</gene>
<evidence type="ECO:0000256" key="5">
    <source>
        <dbReference type="ARBA" id="ARBA00023002"/>
    </source>
</evidence>
<dbReference type="EMBL" id="WMET01000006">
    <property type="protein sequence ID" value="MYL21750.1"/>
    <property type="molecule type" value="Genomic_DNA"/>
</dbReference>
<comment type="similarity">
    <text evidence="2">Belongs to the NADH dehydrogenase family.</text>
</comment>
<proteinExistence type="inferred from homology"/>
<evidence type="ECO:0000259" key="6">
    <source>
        <dbReference type="Pfam" id="PF07992"/>
    </source>
</evidence>
<comment type="caution">
    <text evidence="7">The sequence shown here is derived from an EMBL/GenBank/DDBJ whole genome shotgun (WGS) entry which is preliminary data.</text>
</comment>
<dbReference type="InterPro" id="IPR036188">
    <property type="entry name" value="FAD/NAD-bd_sf"/>
</dbReference>
<dbReference type="GO" id="GO:0003955">
    <property type="term" value="F:NAD(P)H dehydrogenase (quinone) activity"/>
    <property type="evidence" value="ECO:0007669"/>
    <property type="project" value="TreeGrafter"/>
</dbReference>
<dbReference type="AlphaFoldDB" id="A0A845DW57"/>
<sequence length="360" mass="40444">MSKRLLLVGAGHAHLEVLKQLAEHGLSDVDVCLITPSPYQYYSGMFSGFTEGIYTEEDTRVDLRPLAQRAGVQLIQKTAVMIRPEQKKVICHDGSVYPFDAASFDIGSRSLPESVEHSAAQSIKPNYHFTERMKDLRETPQPLIVGGGAAGTELALSIQSYKHMHQKPGQVRLVTSGSLLSDTPKWVRARMKHILKKKGVRVWENEEVKHVADDSIETSRGNKIRHTGVLWLGGAVGDSIFIRAGLDVDDRGFAFVSRTLQFKNYDYLFGAGDCITLETDPDLPKSGVYAVRQGPVLWENLKNHFQRRPLEAFVPQKKALYILSTGDRKGFLIYGAVHAHNHKAWKLKHKIDHEFMAKYK</sequence>
<dbReference type="RefSeq" id="WP_160839691.1">
    <property type="nucleotide sequence ID" value="NZ_WMET01000006.1"/>
</dbReference>
<keyword evidence="3" id="KW-0285">Flavoprotein</keyword>
<dbReference type="Proteomes" id="UP000460949">
    <property type="component" value="Unassembled WGS sequence"/>
</dbReference>
<dbReference type="InterPro" id="IPR051169">
    <property type="entry name" value="NADH-Q_oxidoreductase"/>
</dbReference>
<dbReference type="PANTHER" id="PTHR42913:SF9">
    <property type="entry name" value="SLR1591 PROTEIN"/>
    <property type="match status" value="1"/>
</dbReference>
<evidence type="ECO:0000313" key="7">
    <source>
        <dbReference type="EMBL" id="MYL21750.1"/>
    </source>
</evidence>
<accession>A0A845DW57</accession>
<evidence type="ECO:0000256" key="3">
    <source>
        <dbReference type="ARBA" id="ARBA00022630"/>
    </source>
</evidence>
<dbReference type="PANTHER" id="PTHR42913">
    <property type="entry name" value="APOPTOSIS-INDUCING FACTOR 1"/>
    <property type="match status" value="1"/>
</dbReference>
<keyword evidence="5" id="KW-0560">Oxidoreductase</keyword>
<dbReference type="Gene3D" id="3.50.50.100">
    <property type="match status" value="1"/>
</dbReference>
<protein>
    <submittedName>
        <fullName evidence="7">Pyridine nucleotide-disulfide oxidoreductase</fullName>
    </submittedName>
</protein>
<evidence type="ECO:0000256" key="4">
    <source>
        <dbReference type="ARBA" id="ARBA00022827"/>
    </source>
</evidence>
<comment type="cofactor">
    <cofactor evidence="1">
        <name>FAD</name>
        <dbReference type="ChEBI" id="CHEBI:57692"/>
    </cofactor>
</comment>
<keyword evidence="4" id="KW-0274">FAD</keyword>
<dbReference type="Pfam" id="PF07992">
    <property type="entry name" value="Pyr_redox_2"/>
    <property type="match status" value="1"/>
</dbReference>
<dbReference type="InterPro" id="IPR023753">
    <property type="entry name" value="FAD/NAD-binding_dom"/>
</dbReference>
<organism evidence="7 8">
    <name type="scientific">Halobacillus litoralis</name>
    <dbReference type="NCBI Taxonomy" id="45668"/>
    <lineage>
        <taxon>Bacteria</taxon>
        <taxon>Bacillati</taxon>
        <taxon>Bacillota</taxon>
        <taxon>Bacilli</taxon>
        <taxon>Bacillales</taxon>
        <taxon>Bacillaceae</taxon>
        <taxon>Halobacillus</taxon>
    </lineage>
</organism>
<name>A0A845DW57_9BACI</name>
<reference evidence="7 8" key="1">
    <citation type="submission" date="2019-11" db="EMBL/GenBank/DDBJ databases">
        <title>Genome sequences of 17 halophilic strains isolated from different environments.</title>
        <authorList>
            <person name="Furrow R.E."/>
        </authorList>
    </citation>
    <scope>NUCLEOTIDE SEQUENCE [LARGE SCALE GENOMIC DNA]</scope>
    <source>
        <strain evidence="7 8">22511_23_Filter</strain>
    </source>
</reference>